<feature type="domain" description="KNOX1" evidence="4">
    <location>
        <begin position="44"/>
        <end position="86"/>
    </location>
</feature>
<comment type="caution">
    <text evidence="6">The sequence shown here is derived from an EMBL/GenBank/DDBJ whole genome shotgun (WGS) entry which is preliminary data.</text>
</comment>
<evidence type="ECO:0000313" key="6">
    <source>
        <dbReference type="EMBL" id="KAL3716333.1"/>
    </source>
</evidence>
<feature type="compositionally biased region" description="Basic and acidic residues" evidence="3">
    <location>
        <begin position="30"/>
        <end position="41"/>
    </location>
</feature>
<protein>
    <submittedName>
        <fullName evidence="6">Uncharacterized protein</fullName>
    </submittedName>
</protein>
<feature type="compositionally biased region" description="Low complexity" evidence="3">
    <location>
        <begin position="157"/>
        <end position="167"/>
    </location>
</feature>
<sequence>MEGLRDDCCEVLERDVKREGGEAEEEDEEIRGGRGEEDQCENHDALKRSISSHPLYGKLVQAHLNCLKVGGACKDDMTHQMMMNPQVHLRQHQHGEAKISTPSQSDLDQFMGAYCSVLSKLREAMEEPQLETMAFIDDMHSQLEDVITTPPPPPLPSTSSLSGETNA</sequence>
<accession>A0ABD3IQH1</accession>
<reference evidence="6 7" key="1">
    <citation type="submission" date="2024-11" db="EMBL/GenBank/DDBJ databases">
        <title>Chromosome-level genome assembly of Eucalyptus globulus Labill. provides insights into its genome evolution.</title>
        <authorList>
            <person name="Li X."/>
        </authorList>
    </citation>
    <scope>NUCLEOTIDE SEQUENCE [LARGE SCALE GENOMIC DNA]</scope>
    <source>
        <strain evidence="6">CL2024</strain>
        <tissue evidence="6">Fresh tender leaves</tissue>
    </source>
</reference>
<dbReference type="InterPro" id="IPR005541">
    <property type="entry name" value="KNOX2"/>
</dbReference>
<keyword evidence="7" id="KW-1185">Reference proteome</keyword>
<gene>
    <name evidence="6" type="ORF">ACJRO7_008007</name>
</gene>
<dbReference type="PANTHER" id="PTHR48452">
    <property type="entry name" value="FUSED COMPOUND LEAF 1"/>
    <property type="match status" value="1"/>
</dbReference>
<proteinExistence type="predicted"/>
<dbReference type="SMART" id="SM01256">
    <property type="entry name" value="KNOX2"/>
    <property type="match status" value="1"/>
</dbReference>
<dbReference type="AlphaFoldDB" id="A0ABD3IQH1"/>
<keyword evidence="2" id="KW-0539">Nucleus</keyword>
<feature type="domain" description="KNOX2" evidence="5">
    <location>
        <begin position="97"/>
        <end position="148"/>
    </location>
</feature>
<dbReference type="Pfam" id="PF03791">
    <property type="entry name" value="KNOX2"/>
    <property type="match status" value="1"/>
</dbReference>
<evidence type="ECO:0000256" key="1">
    <source>
        <dbReference type="ARBA" id="ARBA00004123"/>
    </source>
</evidence>
<comment type="subcellular location">
    <subcellularLocation>
        <location evidence="1">Nucleus</location>
    </subcellularLocation>
</comment>
<name>A0ABD3IQH1_EUCGL</name>
<dbReference type="SMART" id="SM01255">
    <property type="entry name" value="KNOX1"/>
    <property type="match status" value="1"/>
</dbReference>
<dbReference type="Proteomes" id="UP001634007">
    <property type="component" value="Unassembled WGS sequence"/>
</dbReference>
<evidence type="ECO:0000256" key="3">
    <source>
        <dbReference type="SAM" id="MobiDB-lite"/>
    </source>
</evidence>
<evidence type="ECO:0000313" key="7">
    <source>
        <dbReference type="Proteomes" id="UP001634007"/>
    </source>
</evidence>
<feature type="region of interest" description="Disordered" evidence="3">
    <location>
        <begin position="15"/>
        <end position="41"/>
    </location>
</feature>
<dbReference type="GO" id="GO:0005634">
    <property type="term" value="C:nucleus"/>
    <property type="evidence" value="ECO:0007669"/>
    <property type="project" value="UniProtKB-SubCell"/>
</dbReference>
<dbReference type="EMBL" id="JBJKBG010000011">
    <property type="protein sequence ID" value="KAL3716333.1"/>
    <property type="molecule type" value="Genomic_DNA"/>
</dbReference>
<evidence type="ECO:0000259" key="5">
    <source>
        <dbReference type="SMART" id="SM01256"/>
    </source>
</evidence>
<dbReference type="Pfam" id="PF03790">
    <property type="entry name" value="KNOX1"/>
    <property type="match status" value="1"/>
</dbReference>
<evidence type="ECO:0000259" key="4">
    <source>
        <dbReference type="SMART" id="SM01255"/>
    </source>
</evidence>
<evidence type="ECO:0000256" key="2">
    <source>
        <dbReference type="ARBA" id="ARBA00023242"/>
    </source>
</evidence>
<dbReference type="PANTHER" id="PTHR48452:SF1">
    <property type="entry name" value="FUSED COMPOUND LEAF 1"/>
    <property type="match status" value="1"/>
</dbReference>
<feature type="region of interest" description="Disordered" evidence="3">
    <location>
        <begin position="144"/>
        <end position="167"/>
    </location>
</feature>
<organism evidence="6 7">
    <name type="scientific">Eucalyptus globulus</name>
    <name type="common">Tasmanian blue gum</name>
    <dbReference type="NCBI Taxonomy" id="34317"/>
    <lineage>
        <taxon>Eukaryota</taxon>
        <taxon>Viridiplantae</taxon>
        <taxon>Streptophyta</taxon>
        <taxon>Embryophyta</taxon>
        <taxon>Tracheophyta</taxon>
        <taxon>Spermatophyta</taxon>
        <taxon>Magnoliopsida</taxon>
        <taxon>eudicotyledons</taxon>
        <taxon>Gunneridae</taxon>
        <taxon>Pentapetalae</taxon>
        <taxon>rosids</taxon>
        <taxon>malvids</taxon>
        <taxon>Myrtales</taxon>
        <taxon>Myrtaceae</taxon>
        <taxon>Myrtoideae</taxon>
        <taxon>Eucalypteae</taxon>
        <taxon>Eucalyptus</taxon>
    </lineage>
</organism>
<dbReference type="InterPro" id="IPR005540">
    <property type="entry name" value="KNOX1"/>
</dbReference>